<dbReference type="STRING" id="690307.A0A1L9X1A7"/>
<dbReference type="InterPro" id="IPR016181">
    <property type="entry name" value="Acyl_CoA_acyltransferase"/>
</dbReference>
<dbReference type="GeneID" id="30969650"/>
<reference evidence="3" key="1">
    <citation type="journal article" date="2017" name="Genome Biol.">
        <title>Comparative genomics reveals high biological diversity and specific adaptations in the industrially and medically important fungal genus Aspergillus.</title>
        <authorList>
            <person name="de Vries R.P."/>
            <person name="Riley R."/>
            <person name="Wiebenga A."/>
            <person name="Aguilar-Osorio G."/>
            <person name="Amillis S."/>
            <person name="Uchima C.A."/>
            <person name="Anderluh G."/>
            <person name="Asadollahi M."/>
            <person name="Askin M."/>
            <person name="Barry K."/>
            <person name="Battaglia E."/>
            <person name="Bayram O."/>
            <person name="Benocci T."/>
            <person name="Braus-Stromeyer S.A."/>
            <person name="Caldana C."/>
            <person name="Canovas D."/>
            <person name="Cerqueira G.C."/>
            <person name="Chen F."/>
            <person name="Chen W."/>
            <person name="Choi C."/>
            <person name="Clum A."/>
            <person name="Dos Santos R.A."/>
            <person name="Damasio A.R."/>
            <person name="Diallinas G."/>
            <person name="Emri T."/>
            <person name="Fekete E."/>
            <person name="Flipphi M."/>
            <person name="Freyberg S."/>
            <person name="Gallo A."/>
            <person name="Gournas C."/>
            <person name="Habgood R."/>
            <person name="Hainaut M."/>
            <person name="Harispe M.L."/>
            <person name="Henrissat B."/>
            <person name="Hilden K.S."/>
            <person name="Hope R."/>
            <person name="Hossain A."/>
            <person name="Karabika E."/>
            <person name="Karaffa L."/>
            <person name="Karanyi Z."/>
            <person name="Krasevec N."/>
            <person name="Kuo A."/>
            <person name="Kusch H."/>
            <person name="LaButti K."/>
            <person name="Lagendijk E.L."/>
            <person name="Lapidus A."/>
            <person name="Levasseur A."/>
            <person name="Lindquist E."/>
            <person name="Lipzen A."/>
            <person name="Logrieco A.F."/>
            <person name="MacCabe A."/>
            <person name="Maekelae M.R."/>
            <person name="Malavazi I."/>
            <person name="Melin P."/>
            <person name="Meyer V."/>
            <person name="Mielnichuk N."/>
            <person name="Miskei M."/>
            <person name="Molnar A.P."/>
            <person name="Mule G."/>
            <person name="Ngan C.Y."/>
            <person name="Orejas M."/>
            <person name="Orosz E."/>
            <person name="Ouedraogo J.P."/>
            <person name="Overkamp K.M."/>
            <person name="Park H.-S."/>
            <person name="Perrone G."/>
            <person name="Piumi F."/>
            <person name="Punt P.J."/>
            <person name="Ram A.F."/>
            <person name="Ramon A."/>
            <person name="Rauscher S."/>
            <person name="Record E."/>
            <person name="Riano-Pachon D.M."/>
            <person name="Robert V."/>
            <person name="Roehrig J."/>
            <person name="Ruller R."/>
            <person name="Salamov A."/>
            <person name="Salih N.S."/>
            <person name="Samson R.A."/>
            <person name="Sandor E."/>
            <person name="Sanguinetti M."/>
            <person name="Schuetze T."/>
            <person name="Sepcic K."/>
            <person name="Shelest E."/>
            <person name="Sherlock G."/>
            <person name="Sophianopoulou V."/>
            <person name="Squina F.M."/>
            <person name="Sun H."/>
            <person name="Susca A."/>
            <person name="Todd R.B."/>
            <person name="Tsang A."/>
            <person name="Unkles S.E."/>
            <person name="van de Wiele N."/>
            <person name="van Rossen-Uffink D."/>
            <person name="Oliveira J.V."/>
            <person name="Vesth T.C."/>
            <person name="Visser J."/>
            <person name="Yu J.-H."/>
            <person name="Zhou M."/>
            <person name="Andersen M.R."/>
            <person name="Archer D.B."/>
            <person name="Baker S.E."/>
            <person name="Benoit I."/>
            <person name="Brakhage A.A."/>
            <person name="Braus G.H."/>
            <person name="Fischer R."/>
            <person name="Frisvad J.C."/>
            <person name="Goldman G.H."/>
            <person name="Houbraken J."/>
            <person name="Oakley B."/>
            <person name="Pocsi I."/>
            <person name="Scazzocchio C."/>
            <person name="Seiboth B."/>
            <person name="vanKuyk P.A."/>
            <person name="Wortman J."/>
            <person name="Dyer P.S."/>
            <person name="Grigoriev I.V."/>
        </authorList>
    </citation>
    <scope>NUCLEOTIDE SEQUENCE [LARGE SCALE GENOMIC DNA]</scope>
    <source>
        <strain evidence="3">ATCC 16872 / CBS 172.66 / WB 5094</strain>
    </source>
</reference>
<dbReference type="SUPFAM" id="SSF55729">
    <property type="entry name" value="Acyl-CoA N-acyltransferases (Nat)"/>
    <property type="match status" value="1"/>
</dbReference>
<dbReference type="RefSeq" id="XP_020058485.1">
    <property type="nucleotide sequence ID" value="XM_020195836.1"/>
</dbReference>
<keyword evidence="3" id="KW-1185">Reference proteome</keyword>
<dbReference type="OMA" id="DMVWWAG"/>
<protein>
    <recommendedName>
        <fullName evidence="1">N-acetyltransferase domain-containing protein</fullName>
    </recommendedName>
</protein>
<dbReference type="VEuPathDB" id="FungiDB:ASPACDRAFT_114831"/>
<dbReference type="AlphaFoldDB" id="A0A1L9X1A7"/>
<dbReference type="InterPro" id="IPR000182">
    <property type="entry name" value="GNAT_dom"/>
</dbReference>
<name>A0A1L9X1A7_ASPA1</name>
<organism evidence="2 3">
    <name type="scientific">Aspergillus aculeatus (strain ATCC 16872 / CBS 172.66 / WB 5094)</name>
    <dbReference type="NCBI Taxonomy" id="690307"/>
    <lineage>
        <taxon>Eukaryota</taxon>
        <taxon>Fungi</taxon>
        <taxon>Dikarya</taxon>
        <taxon>Ascomycota</taxon>
        <taxon>Pezizomycotina</taxon>
        <taxon>Eurotiomycetes</taxon>
        <taxon>Eurotiomycetidae</taxon>
        <taxon>Eurotiales</taxon>
        <taxon>Aspergillaceae</taxon>
        <taxon>Aspergillus</taxon>
        <taxon>Aspergillus subgen. Circumdati</taxon>
    </lineage>
</organism>
<evidence type="ECO:0000259" key="1">
    <source>
        <dbReference type="PROSITE" id="PS51186"/>
    </source>
</evidence>
<dbReference type="PANTHER" id="PTHR43233">
    <property type="entry name" value="FAMILY N-ACETYLTRANSFERASE, PUTATIVE (AFU_ORTHOLOGUE AFUA_6G03350)-RELATED"/>
    <property type="match status" value="1"/>
</dbReference>
<accession>A0A1L9X1A7</accession>
<dbReference type="Proteomes" id="UP000184546">
    <property type="component" value="Unassembled WGS sequence"/>
</dbReference>
<dbReference type="EMBL" id="KV878973">
    <property type="protein sequence ID" value="OJK02146.1"/>
    <property type="molecule type" value="Genomic_DNA"/>
</dbReference>
<dbReference type="Gene3D" id="3.40.630.30">
    <property type="match status" value="1"/>
</dbReference>
<dbReference type="Pfam" id="PF00583">
    <property type="entry name" value="Acetyltransf_1"/>
    <property type="match status" value="1"/>
</dbReference>
<gene>
    <name evidence="2" type="ORF">ASPACDRAFT_114831</name>
</gene>
<evidence type="ECO:0000313" key="2">
    <source>
        <dbReference type="EMBL" id="OJK02146.1"/>
    </source>
</evidence>
<dbReference type="PROSITE" id="PS51186">
    <property type="entry name" value="GNAT"/>
    <property type="match status" value="1"/>
</dbReference>
<dbReference type="OrthoDB" id="10039976at2759"/>
<evidence type="ECO:0000313" key="3">
    <source>
        <dbReference type="Proteomes" id="UP000184546"/>
    </source>
</evidence>
<dbReference type="GO" id="GO:0016747">
    <property type="term" value="F:acyltransferase activity, transferring groups other than amino-acyl groups"/>
    <property type="evidence" value="ECO:0007669"/>
    <property type="project" value="InterPro"/>
</dbReference>
<dbReference type="PANTHER" id="PTHR43233:SF1">
    <property type="entry name" value="FAMILY N-ACETYLTRANSFERASE, PUTATIVE (AFU_ORTHOLOGUE AFUA_6G03350)-RELATED"/>
    <property type="match status" value="1"/>
</dbReference>
<feature type="domain" description="N-acetyltransferase" evidence="1">
    <location>
        <begin position="19"/>
        <end position="181"/>
    </location>
</feature>
<dbReference type="CDD" id="cd04301">
    <property type="entry name" value="NAT_SF"/>
    <property type="match status" value="1"/>
</dbReference>
<proteinExistence type="predicted"/>
<dbReference type="InterPro" id="IPR053144">
    <property type="entry name" value="Acetyltransferase_Butenolide"/>
</dbReference>
<sequence>MSLPTDPVHWTRGEFLISTDKRYLSPTAINHAFAQDYMYWAKPFPEEILKKVIENSFCFGVYDIRSHRLCNEENGHSQQPVEDLNAADVKQIGFARLVTDRVTFAYLTDLYVLAEYQGRGLGGWLIDCVDEVVRPLPYLRWLMLRTSAAKSQASYETRLGMKVLDTGDIDKGPVMMGRQGTAGGV</sequence>